<dbReference type="InterPro" id="IPR014314">
    <property type="entry name" value="Succ_DH_cytb556"/>
</dbReference>
<accession>H8YWM5</accession>
<dbReference type="NCBIfam" id="TIGR02970">
    <property type="entry name" value="succ_dehyd_cytB"/>
    <property type="match status" value="1"/>
</dbReference>
<comment type="subcellular location">
    <subcellularLocation>
        <location evidence="3">Membrane</location>
        <topology evidence="3">Multi-pass membrane protein</topology>
    </subcellularLocation>
</comment>
<keyword evidence="15" id="KW-1185">Reference proteome</keyword>
<dbReference type="GO" id="GO:0016020">
    <property type="term" value="C:membrane"/>
    <property type="evidence" value="ECO:0007669"/>
    <property type="project" value="UniProtKB-SubCell"/>
</dbReference>
<keyword evidence="8" id="KW-0479">Metal-binding</keyword>
<feature type="transmembrane region" description="Helical" evidence="13">
    <location>
        <begin position="119"/>
        <end position="143"/>
    </location>
</feature>
<reference evidence="15" key="1">
    <citation type="submission" date="2011-06" db="EMBL/GenBank/DDBJ databases">
        <authorList>
            <consortium name="US DOE Joint Genome Institute (JGI-PGF)"/>
            <person name="Lucas S."/>
            <person name="Han J."/>
            <person name="Lapidus A."/>
            <person name="Cheng J.-F."/>
            <person name="Goodwin L."/>
            <person name="Pitluck S."/>
            <person name="Peters L."/>
            <person name="Land M.L."/>
            <person name="Hauser L."/>
            <person name="Vogl K."/>
            <person name="Liu Z."/>
            <person name="Overmann J."/>
            <person name="Frigaard N.-U."/>
            <person name="Bryant D.A."/>
            <person name="Woyke T.J."/>
        </authorList>
    </citation>
    <scope>NUCLEOTIDE SEQUENCE [LARGE SCALE GENOMIC DNA]</scope>
    <source>
        <strain evidence="15">970</strain>
    </source>
</reference>
<dbReference type="Proteomes" id="UP000002964">
    <property type="component" value="Unassembled WGS sequence"/>
</dbReference>
<keyword evidence="10" id="KW-0408">Iron</keyword>
<keyword evidence="11 13" id="KW-0472">Membrane</keyword>
<dbReference type="GO" id="GO:0006099">
    <property type="term" value="P:tricarboxylic acid cycle"/>
    <property type="evidence" value="ECO:0007669"/>
    <property type="project" value="InterPro"/>
</dbReference>
<dbReference type="GO" id="GO:0046872">
    <property type="term" value="F:metal ion binding"/>
    <property type="evidence" value="ECO:0007669"/>
    <property type="project" value="UniProtKB-KW"/>
</dbReference>
<keyword evidence="7 13" id="KW-0812">Transmembrane</keyword>
<evidence type="ECO:0000256" key="4">
    <source>
        <dbReference type="ARBA" id="ARBA00007244"/>
    </source>
</evidence>
<evidence type="ECO:0000256" key="9">
    <source>
        <dbReference type="ARBA" id="ARBA00022989"/>
    </source>
</evidence>
<dbReference type="HOGENOM" id="CLU_094691_2_0_6"/>
<dbReference type="eggNOG" id="COG2009">
    <property type="taxonomic scope" value="Bacteria"/>
</dbReference>
<organism evidence="14 15">
    <name type="scientific">Thiorhodovibrio frisius</name>
    <dbReference type="NCBI Taxonomy" id="631362"/>
    <lineage>
        <taxon>Bacteria</taxon>
        <taxon>Pseudomonadati</taxon>
        <taxon>Pseudomonadota</taxon>
        <taxon>Gammaproteobacteria</taxon>
        <taxon>Chromatiales</taxon>
        <taxon>Chromatiaceae</taxon>
        <taxon>Thiorhodovibrio</taxon>
    </lineage>
</organism>
<gene>
    <name evidence="14" type="ORF">Thi970DRAFT_00487</name>
</gene>
<dbReference type="EMBL" id="JH603168">
    <property type="protein sequence ID" value="EIC22851.1"/>
    <property type="molecule type" value="Genomic_DNA"/>
</dbReference>
<evidence type="ECO:0000256" key="1">
    <source>
        <dbReference type="ARBA" id="ARBA00001971"/>
    </source>
</evidence>
<comment type="function">
    <text evidence="2">Membrane-anchoring subunit of succinate dehydrogenase (SDH).</text>
</comment>
<dbReference type="InterPro" id="IPR034804">
    <property type="entry name" value="SQR/QFR_C/D"/>
</dbReference>
<evidence type="ECO:0000256" key="8">
    <source>
        <dbReference type="ARBA" id="ARBA00022723"/>
    </source>
</evidence>
<sequence length="178" mass="19223">MLHRYARFADSGQGNRSIFLCECPSPAYTVSPYRNDPLLILTPSIHMSPHQSQPAAQPRPVFLELWRIRLPLPGMVSILHRLSGVFMVLAIPIGAWALGSAVASASGYERITGLLSAPLVKIALLVLLWSFLHHLFAGLRYLVMDLGLAVDLKPARLTAAIALGAGLVITLILGGVLL</sequence>
<reference evidence="14 15" key="2">
    <citation type="submission" date="2011-11" db="EMBL/GenBank/DDBJ databases">
        <authorList>
            <consortium name="US DOE Joint Genome Institute"/>
            <person name="Lucas S."/>
            <person name="Han J."/>
            <person name="Lapidus A."/>
            <person name="Cheng J.-F."/>
            <person name="Goodwin L."/>
            <person name="Pitluck S."/>
            <person name="Peters L."/>
            <person name="Ovchinnikova G."/>
            <person name="Zhang X."/>
            <person name="Detter J.C."/>
            <person name="Han C."/>
            <person name="Tapia R."/>
            <person name="Land M."/>
            <person name="Hauser L."/>
            <person name="Kyrpides N."/>
            <person name="Ivanova N."/>
            <person name="Pagani I."/>
            <person name="Vogl K."/>
            <person name="Liu Z."/>
            <person name="Overmann J."/>
            <person name="Frigaard N.-U."/>
            <person name="Bryant D."/>
            <person name="Woyke T."/>
        </authorList>
    </citation>
    <scope>NUCLEOTIDE SEQUENCE [LARGE SCALE GENOMIC DNA]</scope>
    <source>
        <strain evidence="14 15">970</strain>
    </source>
</reference>
<comment type="cofactor">
    <cofactor evidence="1">
        <name>heme</name>
        <dbReference type="ChEBI" id="CHEBI:30413"/>
    </cofactor>
</comment>
<evidence type="ECO:0000256" key="3">
    <source>
        <dbReference type="ARBA" id="ARBA00004141"/>
    </source>
</evidence>
<dbReference type="InterPro" id="IPR000701">
    <property type="entry name" value="SuccDH_FuR_B_TM-su"/>
</dbReference>
<proteinExistence type="inferred from homology"/>
<dbReference type="STRING" id="631362.Thi970DRAFT_00487"/>
<evidence type="ECO:0000256" key="5">
    <source>
        <dbReference type="ARBA" id="ARBA00020076"/>
    </source>
</evidence>
<evidence type="ECO:0000256" key="10">
    <source>
        <dbReference type="ARBA" id="ARBA00023004"/>
    </source>
</evidence>
<evidence type="ECO:0000256" key="13">
    <source>
        <dbReference type="SAM" id="Phobius"/>
    </source>
</evidence>
<dbReference type="PROSITE" id="PS01000">
    <property type="entry name" value="SDH_CYT_1"/>
    <property type="match status" value="1"/>
</dbReference>
<evidence type="ECO:0000313" key="14">
    <source>
        <dbReference type="EMBL" id="EIC22851.1"/>
    </source>
</evidence>
<dbReference type="CDD" id="cd03499">
    <property type="entry name" value="SQR_TypeC_SdhC"/>
    <property type="match status" value="1"/>
</dbReference>
<dbReference type="SUPFAM" id="SSF81343">
    <property type="entry name" value="Fumarate reductase respiratory complex transmembrane subunits"/>
    <property type="match status" value="1"/>
</dbReference>
<evidence type="ECO:0000256" key="11">
    <source>
        <dbReference type="ARBA" id="ARBA00023136"/>
    </source>
</evidence>
<evidence type="ECO:0000256" key="6">
    <source>
        <dbReference type="ARBA" id="ARBA00022617"/>
    </source>
</evidence>
<evidence type="ECO:0000256" key="7">
    <source>
        <dbReference type="ARBA" id="ARBA00022692"/>
    </source>
</evidence>
<dbReference type="Pfam" id="PF01127">
    <property type="entry name" value="Sdh_cyt"/>
    <property type="match status" value="1"/>
</dbReference>
<dbReference type="Gene3D" id="1.20.1300.10">
    <property type="entry name" value="Fumarate reductase/succinate dehydrogenase, transmembrane subunit"/>
    <property type="match status" value="1"/>
</dbReference>
<keyword evidence="6" id="KW-0349">Heme</keyword>
<name>H8YWM5_9GAMM</name>
<dbReference type="AlphaFoldDB" id="H8YWM5"/>
<keyword evidence="9 13" id="KW-1133">Transmembrane helix</keyword>
<dbReference type="GO" id="GO:0009055">
    <property type="term" value="F:electron transfer activity"/>
    <property type="evidence" value="ECO:0007669"/>
    <property type="project" value="InterPro"/>
</dbReference>
<evidence type="ECO:0000256" key="12">
    <source>
        <dbReference type="ARBA" id="ARBA00025912"/>
    </source>
</evidence>
<evidence type="ECO:0000256" key="2">
    <source>
        <dbReference type="ARBA" id="ARBA00004050"/>
    </source>
</evidence>
<protein>
    <recommendedName>
        <fullName evidence="5">Succinate dehydrogenase cytochrome b556 subunit</fullName>
    </recommendedName>
</protein>
<dbReference type="InterPro" id="IPR018495">
    <property type="entry name" value="Succ_DH_cyt_bsu_CS"/>
</dbReference>
<feature type="transmembrane region" description="Helical" evidence="13">
    <location>
        <begin position="155"/>
        <end position="177"/>
    </location>
</feature>
<comment type="similarity">
    <text evidence="4">Belongs to the cytochrome b560 family.</text>
</comment>
<feature type="transmembrane region" description="Helical" evidence="13">
    <location>
        <begin position="78"/>
        <end position="99"/>
    </location>
</feature>
<evidence type="ECO:0000313" key="15">
    <source>
        <dbReference type="Proteomes" id="UP000002964"/>
    </source>
</evidence>
<comment type="subunit">
    <text evidence="12">Part of an enzyme complex containing four subunits: a flavoprotein, an iron-sulfur protein, plus two membrane-anchoring proteins, SdhC and SdhD. The complex can form homotrimers.</text>
</comment>